<evidence type="ECO:0000256" key="6">
    <source>
        <dbReference type="ARBA" id="ARBA00022801"/>
    </source>
</evidence>
<dbReference type="SUPFAM" id="SSF88688">
    <property type="entry name" value="Families 57/38 glycoside transferase middle domain"/>
    <property type="match status" value="1"/>
</dbReference>
<evidence type="ECO:0000256" key="5">
    <source>
        <dbReference type="ARBA" id="ARBA00022723"/>
    </source>
</evidence>
<dbReference type="Pfam" id="PF01074">
    <property type="entry name" value="Glyco_hydro_38N"/>
    <property type="match status" value="1"/>
</dbReference>
<organism evidence="12 13">
    <name type="scientific">Candidula unifasciata</name>
    <dbReference type="NCBI Taxonomy" id="100452"/>
    <lineage>
        <taxon>Eukaryota</taxon>
        <taxon>Metazoa</taxon>
        <taxon>Spiralia</taxon>
        <taxon>Lophotrochozoa</taxon>
        <taxon>Mollusca</taxon>
        <taxon>Gastropoda</taxon>
        <taxon>Heterobranchia</taxon>
        <taxon>Euthyneura</taxon>
        <taxon>Panpulmonata</taxon>
        <taxon>Eupulmonata</taxon>
        <taxon>Stylommatophora</taxon>
        <taxon>Helicina</taxon>
        <taxon>Helicoidea</taxon>
        <taxon>Geomitridae</taxon>
        <taxon>Candidula</taxon>
    </lineage>
</organism>
<dbReference type="GO" id="GO:0046872">
    <property type="term" value="F:metal ion binding"/>
    <property type="evidence" value="ECO:0007669"/>
    <property type="project" value="UniProtKB-KW"/>
</dbReference>
<dbReference type="Gene3D" id="3.20.110.10">
    <property type="entry name" value="Glycoside hydrolase 38, N terminal domain"/>
    <property type="match status" value="1"/>
</dbReference>
<evidence type="ECO:0000256" key="8">
    <source>
        <dbReference type="ARBA" id="ARBA00023157"/>
    </source>
</evidence>
<name>A0A8S3YM33_9EUPU</name>
<proteinExistence type="inferred from homology"/>
<comment type="cofactor">
    <cofactor evidence="2">
        <name>Zn(2+)</name>
        <dbReference type="ChEBI" id="CHEBI:29105"/>
    </cofactor>
</comment>
<dbReference type="SUPFAM" id="SSF88713">
    <property type="entry name" value="Glycoside hydrolase/deacetylase"/>
    <property type="match status" value="1"/>
</dbReference>
<keyword evidence="10" id="KW-0326">Glycosidase</keyword>
<feature type="domain" description="Glycoside hydrolase family 38 central" evidence="11">
    <location>
        <begin position="326"/>
        <end position="403"/>
    </location>
</feature>
<evidence type="ECO:0000256" key="10">
    <source>
        <dbReference type="ARBA" id="ARBA00023295"/>
    </source>
</evidence>
<protein>
    <recommendedName>
        <fullName evidence="4">alpha-mannosidase</fullName>
        <ecNumber evidence="4">3.2.1.24</ecNumber>
    </recommendedName>
</protein>
<comment type="caution">
    <text evidence="12">The sequence shown here is derived from an EMBL/GenBank/DDBJ whole genome shotgun (WGS) entry which is preliminary data.</text>
</comment>
<gene>
    <name evidence="12" type="ORF">CUNI_LOCUS3482</name>
</gene>
<dbReference type="InterPro" id="IPR027291">
    <property type="entry name" value="Glyco_hydro_38_N_sf"/>
</dbReference>
<evidence type="ECO:0000256" key="3">
    <source>
        <dbReference type="ARBA" id="ARBA00009792"/>
    </source>
</evidence>
<keyword evidence="7" id="KW-0862">Zinc</keyword>
<dbReference type="EC" id="3.2.1.24" evidence="4"/>
<dbReference type="InterPro" id="IPR028995">
    <property type="entry name" value="Glyco_hydro_57/38_cen_sf"/>
</dbReference>
<dbReference type="InterPro" id="IPR037094">
    <property type="entry name" value="Glyco_hydro_38_cen_sf"/>
</dbReference>
<dbReference type="PANTHER" id="PTHR11607:SF3">
    <property type="entry name" value="LYSOSOMAL ALPHA-MANNOSIDASE"/>
    <property type="match status" value="1"/>
</dbReference>
<dbReference type="Gene3D" id="1.20.1270.50">
    <property type="entry name" value="Glycoside hydrolase family 38, central domain"/>
    <property type="match status" value="2"/>
</dbReference>
<dbReference type="InterPro" id="IPR000602">
    <property type="entry name" value="Glyco_hydro_38_N"/>
</dbReference>
<dbReference type="Pfam" id="PF09261">
    <property type="entry name" value="Alpha-mann_mid"/>
    <property type="match status" value="1"/>
</dbReference>
<keyword evidence="6" id="KW-0378">Hydrolase</keyword>
<dbReference type="OrthoDB" id="2016903at2759"/>
<dbReference type="EMBL" id="CAJHNH020000473">
    <property type="protein sequence ID" value="CAG5117924.1"/>
    <property type="molecule type" value="Genomic_DNA"/>
</dbReference>
<dbReference type="SMART" id="SM00872">
    <property type="entry name" value="Alpha-mann_mid"/>
    <property type="match status" value="1"/>
</dbReference>
<dbReference type="AlphaFoldDB" id="A0A8S3YM33"/>
<dbReference type="FunFam" id="3.20.110.10:FF:000001">
    <property type="entry name" value="Alpha-mannosidase"/>
    <property type="match status" value="1"/>
</dbReference>
<evidence type="ECO:0000313" key="13">
    <source>
        <dbReference type="Proteomes" id="UP000678393"/>
    </source>
</evidence>
<accession>A0A8S3YM33</accession>
<dbReference type="InterPro" id="IPR015341">
    <property type="entry name" value="Glyco_hydro_38_cen"/>
</dbReference>
<sequence>SCNAEKPGMINVHLVPHTHDDVGWLITVDQYYYRQVQFILDGVIAELQADPTKRFIYVEIAFFSRWFNEQNDATRHIVQSLVSQGRLEFILGGWCMNDEAATHYSAIIDQHKLGFEYLRLNFGDCGRPKIGWQIDPFGHSREQASLFAQFGFDGLFFGRLDYQDKLKRQGDKSMEFVWKGSPNNLGDVSDLFTGVLPLGYGPPGGYCFDISCGPDSVIKDDPRLHDYNVQQMVDGFIQTVNQEAAWYRTNHLIATMGSDFNYVQAHMFFKEMDKLIEYVNARQAVGSNINLLYSTPSCYLKQLNNDNLTWATKEDDFFPYADHPHAFWTGYFTSRAALKGYVRVVNSFFQTVKQVAALAKLDNTFDSGAQLQRLAEVLGVAQHHDGVSGTSKQAVAFDYAQRLAEGVSAGQ</sequence>
<comment type="catalytic activity">
    <reaction evidence="1">
        <text>Hydrolysis of terminal, non-reducing alpha-D-mannose residues in alpha-D-mannosides.</text>
        <dbReference type="EC" id="3.2.1.24"/>
    </reaction>
</comment>
<keyword evidence="13" id="KW-1185">Reference proteome</keyword>
<dbReference type="GO" id="GO:0004559">
    <property type="term" value="F:alpha-mannosidase activity"/>
    <property type="evidence" value="ECO:0007669"/>
    <property type="project" value="UniProtKB-EC"/>
</dbReference>
<evidence type="ECO:0000259" key="11">
    <source>
        <dbReference type="SMART" id="SM00872"/>
    </source>
</evidence>
<comment type="similarity">
    <text evidence="3">Belongs to the glycosyl hydrolase 38 family.</text>
</comment>
<dbReference type="GO" id="GO:0005764">
    <property type="term" value="C:lysosome"/>
    <property type="evidence" value="ECO:0007669"/>
    <property type="project" value="TreeGrafter"/>
</dbReference>
<evidence type="ECO:0000313" key="12">
    <source>
        <dbReference type="EMBL" id="CAG5117924.1"/>
    </source>
</evidence>
<dbReference type="FunFam" id="1.20.1270.50:FF:000002">
    <property type="entry name" value="Alpha-mannosidase"/>
    <property type="match status" value="1"/>
</dbReference>
<dbReference type="CDD" id="cd10810">
    <property type="entry name" value="GH38N_AMII_LAM_like"/>
    <property type="match status" value="1"/>
</dbReference>
<reference evidence="12" key="1">
    <citation type="submission" date="2021-04" db="EMBL/GenBank/DDBJ databases">
        <authorList>
            <consortium name="Molecular Ecology Group"/>
        </authorList>
    </citation>
    <scope>NUCLEOTIDE SEQUENCE</scope>
</reference>
<evidence type="ECO:0000256" key="1">
    <source>
        <dbReference type="ARBA" id="ARBA00000365"/>
    </source>
</evidence>
<dbReference type="InterPro" id="IPR050843">
    <property type="entry name" value="Glycosyl_Hydrlase_38"/>
</dbReference>
<dbReference type="GO" id="GO:0006013">
    <property type="term" value="P:mannose metabolic process"/>
    <property type="evidence" value="ECO:0007669"/>
    <property type="project" value="InterPro"/>
</dbReference>
<evidence type="ECO:0000256" key="4">
    <source>
        <dbReference type="ARBA" id="ARBA00012752"/>
    </source>
</evidence>
<feature type="non-terminal residue" evidence="12">
    <location>
        <position position="411"/>
    </location>
</feature>
<keyword evidence="8" id="KW-1015">Disulfide bond</keyword>
<evidence type="ECO:0000256" key="7">
    <source>
        <dbReference type="ARBA" id="ARBA00022833"/>
    </source>
</evidence>
<dbReference type="Proteomes" id="UP000678393">
    <property type="component" value="Unassembled WGS sequence"/>
</dbReference>
<keyword evidence="9" id="KW-0325">Glycoprotein</keyword>
<dbReference type="InterPro" id="IPR011330">
    <property type="entry name" value="Glyco_hydro/deAcase_b/a-brl"/>
</dbReference>
<feature type="non-terminal residue" evidence="12">
    <location>
        <position position="1"/>
    </location>
</feature>
<evidence type="ECO:0000256" key="9">
    <source>
        <dbReference type="ARBA" id="ARBA00023180"/>
    </source>
</evidence>
<evidence type="ECO:0000256" key="2">
    <source>
        <dbReference type="ARBA" id="ARBA00001947"/>
    </source>
</evidence>
<dbReference type="PANTHER" id="PTHR11607">
    <property type="entry name" value="ALPHA-MANNOSIDASE"/>
    <property type="match status" value="1"/>
</dbReference>
<keyword evidence="5" id="KW-0479">Metal-binding</keyword>
<dbReference type="FunFam" id="1.20.1270.50:FF:000003">
    <property type="entry name" value="Alpha-mannosidase"/>
    <property type="match status" value="1"/>
</dbReference>